<dbReference type="PIRSF" id="PIRSF001332">
    <property type="entry name" value="Acetolac_decarb"/>
    <property type="match status" value="1"/>
</dbReference>
<dbReference type="STRING" id="1834191.A5886_000226"/>
<comment type="catalytic activity">
    <reaction evidence="1 9">
        <text>(2S)-2-acetolactate + H(+) = (R)-acetoin + CO2</text>
        <dbReference type="Rhea" id="RHEA:21580"/>
        <dbReference type="ChEBI" id="CHEBI:15378"/>
        <dbReference type="ChEBI" id="CHEBI:15686"/>
        <dbReference type="ChEBI" id="CHEBI:16526"/>
        <dbReference type="ChEBI" id="CHEBI:58476"/>
        <dbReference type="EC" id="4.1.1.5"/>
    </reaction>
</comment>
<gene>
    <name evidence="10" type="ORF">A5886_000226</name>
</gene>
<evidence type="ECO:0000256" key="6">
    <source>
        <dbReference type="ARBA" id="ARBA00022793"/>
    </source>
</evidence>
<organism evidence="10 11">
    <name type="scientific">Candidatus Enterococcus testudinis</name>
    <dbReference type="NCBI Taxonomy" id="1834191"/>
    <lineage>
        <taxon>Bacteria</taxon>
        <taxon>Bacillati</taxon>
        <taxon>Bacillota</taxon>
        <taxon>Bacilli</taxon>
        <taxon>Lactobacillales</taxon>
        <taxon>Enterococcaceae</taxon>
        <taxon>Enterococcus</taxon>
    </lineage>
</organism>
<evidence type="ECO:0000256" key="4">
    <source>
        <dbReference type="ARBA" id="ARBA00013204"/>
    </source>
</evidence>
<keyword evidence="11" id="KW-1185">Reference proteome</keyword>
<evidence type="ECO:0000256" key="8">
    <source>
        <dbReference type="ARBA" id="ARBA00023239"/>
    </source>
</evidence>
<keyword evidence="7 9" id="KW-0005">Acetoin biosynthesis</keyword>
<name>A0A242A293_9ENTE</name>
<dbReference type="Pfam" id="PF03306">
    <property type="entry name" value="AAL_decarboxy"/>
    <property type="match status" value="1"/>
</dbReference>
<dbReference type="AlphaFoldDB" id="A0A242A293"/>
<protein>
    <recommendedName>
        <fullName evidence="5 9">Alpha-acetolactate decarboxylase</fullName>
        <ecNumber evidence="4 9">4.1.1.5</ecNumber>
    </recommendedName>
</protein>
<evidence type="ECO:0000256" key="5">
    <source>
        <dbReference type="ARBA" id="ARBA00020164"/>
    </source>
</evidence>
<dbReference type="RefSeq" id="WP_086273252.1">
    <property type="nucleotide sequence ID" value="NZ_NGKU01000001.1"/>
</dbReference>
<evidence type="ECO:0000256" key="7">
    <source>
        <dbReference type="ARBA" id="ARBA00023061"/>
    </source>
</evidence>
<evidence type="ECO:0000256" key="3">
    <source>
        <dbReference type="ARBA" id="ARBA00007106"/>
    </source>
</evidence>
<dbReference type="NCBIfam" id="TIGR01252">
    <property type="entry name" value="acetolac_decarb"/>
    <property type="match status" value="1"/>
</dbReference>
<dbReference type="GO" id="GO:0045151">
    <property type="term" value="P:acetoin biosynthetic process"/>
    <property type="evidence" value="ECO:0007669"/>
    <property type="project" value="UniProtKB-UniRule"/>
</dbReference>
<dbReference type="PANTHER" id="PTHR35524">
    <property type="entry name" value="ALPHA-ACETOLACTATE DECARBOXYLASE"/>
    <property type="match status" value="1"/>
</dbReference>
<evidence type="ECO:0000256" key="2">
    <source>
        <dbReference type="ARBA" id="ARBA00005170"/>
    </source>
</evidence>
<dbReference type="SUPFAM" id="SSF117856">
    <property type="entry name" value="AF0104/ALDC/Ptd012-like"/>
    <property type="match status" value="1"/>
</dbReference>
<evidence type="ECO:0000313" key="11">
    <source>
        <dbReference type="Proteomes" id="UP000195043"/>
    </source>
</evidence>
<dbReference type="Proteomes" id="UP000195043">
    <property type="component" value="Unassembled WGS sequence"/>
</dbReference>
<proteinExistence type="inferred from homology"/>
<evidence type="ECO:0000256" key="9">
    <source>
        <dbReference type="PIRNR" id="PIRNR001332"/>
    </source>
</evidence>
<evidence type="ECO:0000313" key="10">
    <source>
        <dbReference type="EMBL" id="OTN75156.1"/>
    </source>
</evidence>
<accession>A0A242A293</accession>
<dbReference type="Gene3D" id="3.30.1330.80">
    <property type="entry name" value="Hypothetical protein, similar to alpha- acetolactate decarboxylase, domain 2"/>
    <property type="match status" value="2"/>
</dbReference>
<dbReference type="PANTHER" id="PTHR35524:SF1">
    <property type="entry name" value="ALPHA-ACETOLACTATE DECARBOXYLASE"/>
    <property type="match status" value="1"/>
</dbReference>
<comment type="caution">
    <text evidence="10">The sequence shown here is derived from an EMBL/GenBank/DDBJ whole genome shotgun (WGS) entry which is preliminary data.</text>
</comment>
<comment type="pathway">
    <text evidence="2 9">Polyol metabolism; (R,R)-butane-2,3-diol biosynthesis; (R,R)-butane-2,3-diol from pyruvate: step 2/3.</text>
</comment>
<keyword evidence="6 9" id="KW-0210">Decarboxylase</keyword>
<dbReference type="EMBL" id="NGKU01000001">
    <property type="protein sequence ID" value="OTN75156.1"/>
    <property type="molecule type" value="Genomic_DNA"/>
</dbReference>
<dbReference type="EC" id="4.1.1.5" evidence="4 9"/>
<reference evidence="10 11" key="1">
    <citation type="submission" date="2017-05" db="EMBL/GenBank/DDBJ databases">
        <title>The Genome Sequence of Enterococcus sp. 8G7_MSG3316.</title>
        <authorList>
            <consortium name="The Broad Institute Genomics Platform"/>
            <consortium name="The Broad Institute Genomic Center for Infectious Diseases"/>
            <person name="Earl A."/>
            <person name="Manson A."/>
            <person name="Schwartman J."/>
            <person name="Gilmore M."/>
            <person name="Abouelleil A."/>
            <person name="Cao P."/>
            <person name="Chapman S."/>
            <person name="Cusick C."/>
            <person name="Shea T."/>
            <person name="Young S."/>
            <person name="Neafsey D."/>
            <person name="Nusbaum C."/>
            <person name="Birren B."/>
        </authorList>
    </citation>
    <scope>NUCLEOTIDE SEQUENCE [LARGE SCALE GENOMIC DNA]</scope>
    <source>
        <strain evidence="10 11">8G7_MSG3316</strain>
    </source>
</reference>
<dbReference type="UniPathway" id="UPA00626">
    <property type="reaction ID" value="UER00678"/>
</dbReference>
<sequence length="238" mass="26182">MNVTSKSYLYQHGTLGGLMQDLMEGTEQIGRLLAEGDTGIGTLAGSDGEVIILDGRIYHVDQTGDVRQLTGTEKTPYAAVTRFAANKHVSIYTETSSERVKEAILAQVSPNLFTAVKMRGVFSHMHVRVAPKQTKPYPKFVDIIDNQPEYQADDIAGTIVGFFTPQLFHGAAAAGFHWHFLSDDHCFAGHVLAFDLAAGEIELMELAEFRQHFPIDDADFLQREIDVAGIAKDIQVAE</sequence>
<evidence type="ECO:0000256" key="1">
    <source>
        <dbReference type="ARBA" id="ARBA00001784"/>
    </source>
</evidence>
<dbReference type="CDD" id="cd17299">
    <property type="entry name" value="acetolactate_decarboxylase"/>
    <property type="match status" value="1"/>
</dbReference>
<comment type="similarity">
    <text evidence="3 9">Belongs to the alpha-acetolactate decarboxylase family.</text>
</comment>
<dbReference type="InterPro" id="IPR005128">
    <property type="entry name" value="Acetolactate_a_deCO2ase"/>
</dbReference>
<dbReference type="OrthoDB" id="8612680at2"/>
<keyword evidence="8 9" id="KW-0456">Lyase</keyword>
<dbReference type="GO" id="GO:0047605">
    <property type="term" value="F:acetolactate decarboxylase activity"/>
    <property type="evidence" value="ECO:0007669"/>
    <property type="project" value="UniProtKB-UniRule"/>
</dbReference>